<evidence type="ECO:0000313" key="5">
    <source>
        <dbReference type="Proteomes" id="UP000051790"/>
    </source>
</evidence>
<comment type="caution">
    <text evidence="4">The sequence shown here is derived from an EMBL/GenBank/DDBJ whole genome shotgun (WGS) entry which is preliminary data.</text>
</comment>
<keyword evidence="2" id="KW-0472">Membrane</keyword>
<name>A0A0R1QV77_9LACO</name>
<dbReference type="InterPro" id="IPR010090">
    <property type="entry name" value="Phage_tape_meas"/>
</dbReference>
<feature type="transmembrane region" description="Helical" evidence="2">
    <location>
        <begin position="535"/>
        <end position="556"/>
    </location>
</feature>
<reference evidence="4 5" key="1">
    <citation type="journal article" date="2015" name="Genome Announc.">
        <title>Expanding the biotechnology potential of lactobacilli through comparative genomics of 213 strains and associated genera.</title>
        <authorList>
            <person name="Sun Z."/>
            <person name="Harris H.M."/>
            <person name="McCann A."/>
            <person name="Guo C."/>
            <person name="Argimon S."/>
            <person name="Zhang W."/>
            <person name="Yang X."/>
            <person name="Jeffery I.B."/>
            <person name="Cooney J.C."/>
            <person name="Kagawa T.F."/>
            <person name="Liu W."/>
            <person name="Song Y."/>
            <person name="Salvetti E."/>
            <person name="Wrobel A."/>
            <person name="Rasinkangas P."/>
            <person name="Parkhill J."/>
            <person name="Rea M.C."/>
            <person name="O'Sullivan O."/>
            <person name="Ritari J."/>
            <person name="Douillard F.P."/>
            <person name="Paul Ross R."/>
            <person name="Yang R."/>
            <person name="Briner A.E."/>
            <person name="Felis G.E."/>
            <person name="de Vos W.M."/>
            <person name="Barrangou R."/>
            <person name="Klaenhammer T.R."/>
            <person name="Caufield P.W."/>
            <person name="Cui Y."/>
            <person name="Zhang H."/>
            <person name="O'Toole P.W."/>
        </authorList>
    </citation>
    <scope>NUCLEOTIDE SEQUENCE [LARGE SCALE GENOMIC DNA]</scope>
    <source>
        <strain evidence="4 5">DSM 13343</strain>
    </source>
</reference>
<feature type="transmembrane region" description="Helical" evidence="2">
    <location>
        <begin position="476"/>
        <end position="496"/>
    </location>
</feature>
<keyword evidence="2" id="KW-1133">Transmembrane helix</keyword>
<feature type="domain" description="Phage tail tape measure protein" evidence="3">
    <location>
        <begin position="99"/>
        <end position="297"/>
    </location>
</feature>
<dbReference type="EMBL" id="AZEU01000134">
    <property type="protein sequence ID" value="KRL45123.1"/>
    <property type="molecule type" value="Genomic_DNA"/>
</dbReference>
<dbReference type="OrthoDB" id="28713at2"/>
<feature type="transmembrane region" description="Helical" evidence="2">
    <location>
        <begin position="503"/>
        <end position="523"/>
    </location>
</feature>
<evidence type="ECO:0000256" key="1">
    <source>
        <dbReference type="ARBA" id="ARBA00022612"/>
    </source>
</evidence>
<accession>A0A0R1QV77</accession>
<sequence>MANVVATFTANIAPFQAAMGKLATSVKAGTDSASNAGQRVGSAMTSIGKASTVAGLAVGAMAAGAIKSYGTFQESINKAAVIAGSSNKSLKGDMKDLETEALSLGKTLPISAEDAGNAMIEMARNGASIKDLKAEFPAIAKASAVAGADLAGTATTVQQAMNIWGGGAKNAAKDSAILALNANMSNAEVEDMGQAFANVGSTAATLGIGIKDTSTAIGLMSNSGLGAAQGSQDLAHALTLMARPTKVAAGEMQELGIKYTDASGKFKPFPQILKEVAKATDGMSQSQKVAALTNLYGAAGAKAMLPLLIQTEKKTKSGKSGWDAYSDSLGKVSGSAKSANKYLSDNANDMTKNVGQSLDQMKDAFDAVVKTSIGTIAPQIQSVANALGDFATWLNKSKSPMASFVKGLIAWSPVIAGVLIVFGLFTTGIGKLVTAITAPVKAIKALNGASSGMSKPMSASAGQIAAMGAKAAGAGLGIGLAAAGFAALAFGVAALAKTGTAGLVALAAMTASIVVILGVLKLVAPTLTANATGLLAMGAAVLMASAGIALLVTALTNFQNAGGNATTLVLAIGVAIAGLAIVFAAVAPALTAGSIGMLAFGAAVLLVGAGIALATAGLALLATQLPVIATYGTSAAVGILALGGALIVFGAGALIAGAGAVVLGAGLAVAAAAIVLAGAATVVLAAGVAILAAGIALAGAASLLLGAGLSMVAASGVAAGAALLVAAAAGTANAVADAAGAVAALAYGVALVALAAGGALAGAALVVLGAGGVAGGAGLVVLAAGIALVGGAIKILASGLRSLGSVVSSIFHGIVSTISSAMSSAKGFVSSGIHGIAGLFSGAGGLLIGAGRAIMDGFLNGLKATWGAVKNFVGGIASWIKAHKGPIHYDARLLIPAGNAIMGGLNQGLQKSFGAVQKTVSGMASDISANMSANISNFSMAGTQFRSGDVTQSIDASERITPNIIVQNNVDKNGINSMVKEADANDAAVSSYFRPIGG</sequence>
<feature type="transmembrane region" description="Helical" evidence="2">
    <location>
        <begin position="774"/>
        <end position="796"/>
    </location>
</feature>
<feature type="transmembrane region" description="Helical" evidence="2">
    <location>
        <begin position="655"/>
        <end position="676"/>
    </location>
</feature>
<feature type="transmembrane region" description="Helical" evidence="2">
    <location>
        <begin position="404"/>
        <end position="425"/>
    </location>
</feature>
<evidence type="ECO:0000259" key="3">
    <source>
        <dbReference type="Pfam" id="PF10145"/>
    </source>
</evidence>
<evidence type="ECO:0000313" key="4">
    <source>
        <dbReference type="EMBL" id="KRL45123.1"/>
    </source>
</evidence>
<keyword evidence="5" id="KW-1185">Reference proteome</keyword>
<dbReference type="Pfam" id="PF10145">
    <property type="entry name" value="PhageMin_Tail"/>
    <property type="match status" value="1"/>
</dbReference>
<feature type="transmembrane region" description="Helical" evidence="2">
    <location>
        <begin position="711"/>
        <end position="732"/>
    </location>
</feature>
<protein>
    <submittedName>
        <fullName evidence="4">Minor tail protein gp26 family protein</fullName>
    </submittedName>
</protein>
<gene>
    <name evidence="4" type="ORF">FD01_GL000915</name>
</gene>
<keyword evidence="2" id="KW-0812">Transmembrane</keyword>
<dbReference type="NCBIfam" id="TIGR01760">
    <property type="entry name" value="tape_meas_TP901"/>
    <property type="match status" value="1"/>
</dbReference>
<feature type="transmembrane region" description="Helical" evidence="2">
    <location>
        <begin position="828"/>
        <end position="850"/>
    </location>
</feature>
<feature type="transmembrane region" description="Helical" evidence="2">
    <location>
        <begin position="568"/>
        <end position="591"/>
    </location>
</feature>
<dbReference type="AlphaFoldDB" id="A0A0R1QV77"/>
<feature type="transmembrane region" description="Helical" evidence="2">
    <location>
        <begin position="683"/>
        <end position="705"/>
    </location>
</feature>
<dbReference type="RefSeq" id="WP_056963594.1">
    <property type="nucleotide sequence ID" value="NZ_AZEU01000134.1"/>
</dbReference>
<dbReference type="PANTHER" id="PTHR37813">
    <property type="entry name" value="FELS-2 PROPHAGE PROTEIN"/>
    <property type="match status" value="1"/>
</dbReference>
<organism evidence="4 5">
    <name type="scientific">Lacticaseibacillus manihotivorans DSM 13343 = JCM 12514</name>
    <dbReference type="NCBI Taxonomy" id="1423769"/>
    <lineage>
        <taxon>Bacteria</taxon>
        <taxon>Bacillati</taxon>
        <taxon>Bacillota</taxon>
        <taxon>Bacilli</taxon>
        <taxon>Lactobacillales</taxon>
        <taxon>Lactobacillaceae</taxon>
        <taxon>Lacticaseibacillus</taxon>
    </lineage>
</organism>
<dbReference type="PANTHER" id="PTHR37813:SF1">
    <property type="entry name" value="FELS-2 PROPHAGE PROTEIN"/>
    <property type="match status" value="1"/>
</dbReference>
<keyword evidence="1" id="KW-1188">Viral release from host cell</keyword>
<dbReference type="PATRIC" id="fig|1423769.4.peg.987"/>
<feature type="transmembrane region" description="Helical" evidence="2">
    <location>
        <begin position="628"/>
        <end position="649"/>
    </location>
</feature>
<dbReference type="Proteomes" id="UP000051790">
    <property type="component" value="Unassembled WGS sequence"/>
</dbReference>
<feature type="transmembrane region" description="Helical" evidence="2">
    <location>
        <begin position="803"/>
        <end position="822"/>
    </location>
</feature>
<feature type="transmembrane region" description="Helical" evidence="2">
    <location>
        <begin position="744"/>
        <end position="768"/>
    </location>
</feature>
<feature type="transmembrane region" description="Helical" evidence="2">
    <location>
        <begin position="597"/>
        <end position="621"/>
    </location>
</feature>
<evidence type="ECO:0000256" key="2">
    <source>
        <dbReference type="SAM" id="Phobius"/>
    </source>
</evidence>
<proteinExistence type="predicted"/>